<dbReference type="InParanoid" id="F8PHF3"/>
<organism evidence="2">
    <name type="scientific">Serpula lacrymans var. lacrymans (strain S7.3)</name>
    <name type="common">Dry rot fungus</name>
    <dbReference type="NCBI Taxonomy" id="936435"/>
    <lineage>
        <taxon>Eukaryota</taxon>
        <taxon>Fungi</taxon>
        <taxon>Dikarya</taxon>
        <taxon>Basidiomycota</taxon>
        <taxon>Agaricomycotina</taxon>
        <taxon>Agaricomycetes</taxon>
        <taxon>Agaricomycetidae</taxon>
        <taxon>Boletales</taxon>
        <taxon>Coniophorineae</taxon>
        <taxon>Serpulaceae</taxon>
        <taxon>Serpula</taxon>
    </lineage>
</organism>
<gene>
    <name evidence="1" type="ORF">SERLA73DRAFT_43592</name>
</gene>
<name>F8PHF3_SERL3</name>
<dbReference type="EMBL" id="GL945474">
    <property type="protein sequence ID" value="EGO04999.1"/>
    <property type="molecule type" value="Genomic_DNA"/>
</dbReference>
<sequence>PEGSKQSQAIQFWYSITSTSYNDKTLDILANNPSTQVVIVTIAFGTGIHRPNILKVVNYGLATGSDRQVVLAEIQTM</sequence>
<dbReference type="HOGENOM" id="CLU_2644852_0_0_1"/>
<proteinExistence type="predicted"/>
<evidence type="ECO:0000313" key="1">
    <source>
        <dbReference type="EMBL" id="EGO04999.1"/>
    </source>
</evidence>
<keyword evidence="2" id="KW-1185">Reference proteome</keyword>
<reference evidence="2" key="1">
    <citation type="journal article" date="2011" name="Science">
        <title>The plant cell wall-decomposing machinery underlies the functional diversity of forest fungi.</title>
        <authorList>
            <person name="Eastwood D.C."/>
            <person name="Floudas D."/>
            <person name="Binder M."/>
            <person name="Majcherczyk A."/>
            <person name="Schneider P."/>
            <person name="Aerts A."/>
            <person name="Asiegbu F.O."/>
            <person name="Baker S.E."/>
            <person name="Barry K."/>
            <person name="Bendiksby M."/>
            <person name="Blumentritt M."/>
            <person name="Coutinho P.M."/>
            <person name="Cullen D."/>
            <person name="de Vries R.P."/>
            <person name="Gathman A."/>
            <person name="Goodell B."/>
            <person name="Henrissat B."/>
            <person name="Ihrmark K."/>
            <person name="Kauserud H."/>
            <person name="Kohler A."/>
            <person name="LaButti K."/>
            <person name="Lapidus A."/>
            <person name="Lavin J.L."/>
            <person name="Lee Y.-H."/>
            <person name="Lindquist E."/>
            <person name="Lilly W."/>
            <person name="Lucas S."/>
            <person name="Morin E."/>
            <person name="Murat C."/>
            <person name="Oguiza J.A."/>
            <person name="Park J."/>
            <person name="Pisabarro A.G."/>
            <person name="Riley R."/>
            <person name="Rosling A."/>
            <person name="Salamov A."/>
            <person name="Schmidt O."/>
            <person name="Schmutz J."/>
            <person name="Skrede I."/>
            <person name="Stenlid J."/>
            <person name="Wiebenga A."/>
            <person name="Xie X."/>
            <person name="Kuees U."/>
            <person name="Hibbett D.S."/>
            <person name="Hoffmeister D."/>
            <person name="Hoegberg N."/>
            <person name="Martin F."/>
            <person name="Grigoriev I.V."/>
            <person name="Watkinson S.C."/>
        </authorList>
    </citation>
    <scope>NUCLEOTIDE SEQUENCE [LARGE SCALE GENOMIC DNA]</scope>
    <source>
        <strain evidence="2">strain S7.3</strain>
    </source>
</reference>
<evidence type="ECO:0000313" key="2">
    <source>
        <dbReference type="Proteomes" id="UP000008063"/>
    </source>
</evidence>
<feature type="non-terminal residue" evidence="1">
    <location>
        <position position="1"/>
    </location>
</feature>
<dbReference type="AlphaFoldDB" id="F8PHF3"/>
<accession>F8PHF3</accession>
<protein>
    <recommendedName>
        <fullName evidence="3">Helicase C-terminal domain-containing protein</fullName>
    </recommendedName>
</protein>
<evidence type="ECO:0008006" key="3">
    <source>
        <dbReference type="Google" id="ProtNLM"/>
    </source>
</evidence>
<dbReference type="Proteomes" id="UP000008063">
    <property type="component" value="Unassembled WGS sequence"/>
</dbReference>